<dbReference type="EMBL" id="ASPP01005100">
    <property type="protein sequence ID" value="ETO31178.1"/>
    <property type="molecule type" value="Genomic_DNA"/>
</dbReference>
<dbReference type="GO" id="GO:1990234">
    <property type="term" value="C:transferase complex"/>
    <property type="evidence" value="ECO:0007669"/>
    <property type="project" value="UniProtKB-ARBA"/>
</dbReference>
<feature type="non-terminal residue" evidence="5">
    <location>
        <position position="1"/>
    </location>
</feature>
<dbReference type="InterPro" id="IPR020472">
    <property type="entry name" value="WD40_PAC1"/>
</dbReference>
<evidence type="ECO:0000313" key="6">
    <source>
        <dbReference type="Proteomes" id="UP000023152"/>
    </source>
</evidence>
<dbReference type="PANTHER" id="PTHR22847:SF637">
    <property type="entry name" value="WD REPEAT DOMAIN 5B"/>
    <property type="match status" value="1"/>
</dbReference>
<dbReference type="PROSITE" id="PS00678">
    <property type="entry name" value="WD_REPEATS_1"/>
    <property type="match status" value="1"/>
</dbReference>
<evidence type="ECO:0000256" key="3">
    <source>
        <dbReference type="PROSITE-ProRule" id="PRU00221"/>
    </source>
</evidence>
<comment type="caution">
    <text evidence="5">The sequence shown here is derived from an EMBL/GenBank/DDBJ whole genome shotgun (WGS) entry which is preliminary data.</text>
</comment>
<dbReference type="InterPro" id="IPR001680">
    <property type="entry name" value="WD40_rpt"/>
</dbReference>
<dbReference type="PANTHER" id="PTHR22847">
    <property type="entry name" value="WD40 REPEAT PROTEIN"/>
    <property type="match status" value="1"/>
</dbReference>
<keyword evidence="6" id="KW-1185">Reference proteome</keyword>
<evidence type="ECO:0000256" key="1">
    <source>
        <dbReference type="ARBA" id="ARBA00022574"/>
    </source>
</evidence>
<feature type="repeat" description="WD" evidence="3">
    <location>
        <begin position="290"/>
        <end position="333"/>
    </location>
</feature>
<name>X6NZ68_RETFI</name>
<dbReference type="InterPro" id="IPR019775">
    <property type="entry name" value="WD40_repeat_CS"/>
</dbReference>
<feature type="region of interest" description="Disordered" evidence="4">
    <location>
        <begin position="98"/>
        <end position="128"/>
    </location>
</feature>
<keyword evidence="1 3" id="KW-0853">WD repeat</keyword>
<accession>X6NZ68</accession>
<organism evidence="5 6">
    <name type="scientific">Reticulomyxa filosa</name>
    <dbReference type="NCBI Taxonomy" id="46433"/>
    <lineage>
        <taxon>Eukaryota</taxon>
        <taxon>Sar</taxon>
        <taxon>Rhizaria</taxon>
        <taxon>Retaria</taxon>
        <taxon>Foraminifera</taxon>
        <taxon>Monothalamids</taxon>
        <taxon>Reticulomyxidae</taxon>
        <taxon>Reticulomyxa</taxon>
    </lineage>
</organism>
<protein>
    <submittedName>
        <fullName evidence="5">WD-repeat protein</fullName>
    </submittedName>
</protein>
<proteinExistence type="predicted"/>
<feature type="compositionally biased region" description="Basic and acidic residues" evidence="4">
    <location>
        <begin position="98"/>
        <end position="111"/>
    </location>
</feature>
<evidence type="ECO:0000256" key="2">
    <source>
        <dbReference type="ARBA" id="ARBA00022737"/>
    </source>
</evidence>
<gene>
    <name evidence="5" type="ORF">RFI_05942</name>
</gene>
<dbReference type="PRINTS" id="PR00320">
    <property type="entry name" value="GPROTEINBRPT"/>
</dbReference>
<reference evidence="5 6" key="1">
    <citation type="journal article" date="2013" name="Curr. Biol.">
        <title>The Genome of the Foraminiferan Reticulomyxa filosa.</title>
        <authorList>
            <person name="Glockner G."/>
            <person name="Hulsmann N."/>
            <person name="Schleicher M."/>
            <person name="Noegel A.A."/>
            <person name="Eichinger L."/>
            <person name="Gallinger C."/>
            <person name="Pawlowski J."/>
            <person name="Sierra R."/>
            <person name="Euteneuer U."/>
            <person name="Pillet L."/>
            <person name="Moustafa A."/>
            <person name="Platzer M."/>
            <person name="Groth M."/>
            <person name="Szafranski K."/>
            <person name="Schliwa M."/>
        </authorList>
    </citation>
    <scope>NUCLEOTIDE SEQUENCE [LARGE SCALE GENOMIC DNA]</scope>
</reference>
<keyword evidence="2" id="KW-0677">Repeat</keyword>
<dbReference type="InterPro" id="IPR036322">
    <property type="entry name" value="WD40_repeat_dom_sf"/>
</dbReference>
<dbReference type="PROSITE" id="PS50294">
    <property type="entry name" value="WD_REPEATS_REGION"/>
    <property type="match status" value="1"/>
</dbReference>
<dbReference type="SUPFAM" id="SSF50978">
    <property type="entry name" value="WD40 repeat-like"/>
    <property type="match status" value="1"/>
</dbReference>
<dbReference type="OrthoDB" id="1107487at2759"/>
<evidence type="ECO:0000313" key="5">
    <source>
        <dbReference type="EMBL" id="ETO31178.1"/>
    </source>
</evidence>
<dbReference type="PROSITE" id="PS50082">
    <property type="entry name" value="WD_REPEATS_2"/>
    <property type="match status" value="3"/>
</dbReference>
<sequence length="344" mass="40163">EESRQLKIENEQLKWKVQSNEQENGDNISNLMNENAVLKHQLLQCQQQITQSDSYLVCPKMKLYCTQKKLAEIEQLTEELKAKKEELKKWKREIPRKDNRHLNKEDEDKIAQDNSQEEMAEHSNAKLPKKRVIKKKDQLLEQNKKLLKLLKENYANVNRGDDHKEYNGDNDKVLMSTSEHIHSFPFELVCTFKLIKTFSGHNGCVNSIDYSTFDGGQFLCSGSDDKTIRVWDTDAAKQIKLLNGHDEYVNCVKFSLYHYYNNRRMVICSASDDKTIRFWNFETEKTMQVFTGHDKGILSIQFSSFGGGRYSCYASFDKTIRLWYVETSKSLHVFKGHTVGCKEN</sequence>
<dbReference type="AlphaFoldDB" id="X6NZ68"/>
<dbReference type="SMART" id="SM00320">
    <property type="entry name" value="WD40"/>
    <property type="match status" value="3"/>
</dbReference>
<dbReference type="Gene3D" id="2.130.10.10">
    <property type="entry name" value="YVTN repeat-like/Quinoprotein amine dehydrogenase"/>
    <property type="match status" value="1"/>
</dbReference>
<dbReference type="InterPro" id="IPR015943">
    <property type="entry name" value="WD40/YVTN_repeat-like_dom_sf"/>
</dbReference>
<dbReference type="Pfam" id="PF00400">
    <property type="entry name" value="WD40"/>
    <property type="match status" value="3"/>
</dbReference>
<dbReference type="Proteomes" id="UP000023152">
    <property type="component" value="Unassembled WGS sequence"/>
</dbReference>
<evidence type="ECO:0000256" key="4">
    <source>
        <dbReference type="SAM" id="MobiDB-lite"/>
    </source>
</evidence>
<feature type="repeat" description="WD" evidence="3">
    <location>
        <begin position="242"/>
        <end position="289"/>
    </location>
</feature>
<feature type="repeat" description="WD" evidence="3">
    <location>
        <begin position="198"/>
        <end position="241"/>
    </location>
</feature>